<dbReference type="AlphaFoldDB" id="A0AA39NXZ8"/>
<dbReference type="CDD" id="cd09870">
    <property type="entry name" value="PIN_YEN1"/>
    <property type="match status" value="1"/>
</dbReference>
<dbReference type="EMBL" id="JAUEPU010000196">
    <property type="protein sequence ID" value="KAK0473811.1"/>
    <property type="molecule type" value="Genomic_DNA"/>
</dbReference>
<dbReference type="PRINTS" id="PR00853">
    <property type="entry name" value="XPGRADSUPER"/>
</dbReference>
<keyword evidence="3" id="KW-1185">Reference proteome</keyword>
<dbReference type="SUPFAM" id="SSF88723">
    <property type="entry name" value="PIN domain-like"/>
    <property type="match status" value="1"/>
</dbReference>
<evidence type="ECO:0000259" key="1">
    <source>
        <dbReference type="Pfam" id="PF00867"/>
    </source>
</evidence>
<evidence type="ECO:0000313" key="3">
    <source>
        <dbReference type="Proteomes" id="UP001175228"/>
    </source>
</evidence>
<dbReference type="InterPro" id="IPR006084">
    <property type="entry name" value="XPG/Rad2"/>
</dbReference>
<dbReference type="GO" id="GO:0006974">
    <property type="term" value="P:DNA damage response"/>
    <property type="evidence" value="ECO:0007669"/>
    <property type="project" value="UniProtKB-ARBA"/>
</dbReference>
<protein>
    <submittedName>
        <fullName evidence="2">PIN domain-like protein</fullName>
    </submittedName>
</protein>
<feature type="domain" description="XPG-I" evidence="1">
    <location>
        <begin position="111"/>
        <end position="144"/>
    </location>
</feature>
<dbReference type="Pfam" id="PF00867">
    <property type="entry name" value="XPG_I"/>
    <property type="match status" value="1"/>
</dbReference>
<reference evidence="2" key="1">
    <citation type="submission" date="2023-06" db="EMBL/GenBank/DDBJ databases">
        <authorList>
            <consortium name="Lawrence Berkeley National Laboratory"/>
            <person name="Ahrendt S."/>
            <person name="Sahu N."/>
            <person name="Indic B."/>
            <person name="Wong-Bajracharya J."/>
            <person name="Merenyi Z."/>
            <person name="Ke H.-M."/>
            <person name="Monk M."/>
            <person name="Kocsube S."/>
            <person name="Drula E."/>
            <person name="Lipzen A."/>
            <person name="Balint B."/>
            <person name="Henrissat B."/>
            <person name="Andreopoulos B."/>
            <person name="Martin F.M."/>
            <person name="Harder C.B."/>
            <person name="Rigling D."/>
            <person name="Ford K.L."/>
            <person name="Foster G.D."/>
            <person name="Pangilinan J."/>
            <person name="Papanicolaou A."/>
            <person name="Barry K."/>
            <person name="LaButti K."/>
            <person name="Viragh M."/>
            <person name="Koriabine M."/>
            <person name="Yan M."/>
            <person name="Riley R."/>
            <person name="Champramary S."/>
            <person name="Plett K.L."/>
            <person name="Tsai I.J."/>
            <person name="Slot J."/>
            <person name="Sipos G."/>
            <person name="Plett J."/>
            <person name="Nagy L.G."/>
            <person name="Grigoriev I.V."/>
        </authorList>
    </citation>
    <scope>NUCLEOTIDE SEQUENCE</scope>
    <source>
        <strain evidence="2">HWK02</strain>
    </source>
</reference>
<gene>
    <name evidence="2" type="ORF">EDD18DRAFT_1117151</name>
</gene>
<sequence length="284" mass="31190">MGAPGLWDILNKAAQPRAISHLAVVDGFERNSFGCIWYQHSLTSKSAGDTGGNPELRMLFFRLHRLAESPLVPLFVFDGRERPKIKRKRKMGKSGSHQLSQGMKELLQLFGMQWIAAKGEAEAELARLNRLGIIDAVMTDDVDMHGTRFYVPPLWHIATLQRHCLFSNSTLISAPSQASSTMIPRTIESNYDLTFAGGVTAACIIAGRLSKADPNLKILILAGPITKDKSEHVQPGQYIIHLAPTSKTIQFYESKPSEHVAGRAVVVPSGRCIGGDRLTNVALH</sequence>
<accession>A0AA39NXZ8</accession>
<dbReference type="InterPro" id="IPR006086">
    <property type="entry name" value="XPG-I_dom"/>
</dbReference>
<dbReference type="GO" id="GO:0017108">
    <property type="term" value="F:5'-flap endonuclease activity"/>
    <property type="evidence" value="ECO:0007669"/>
    <property type="project" value="TreeGrafter"/>
</dbReference>
<dbReference type="Gene3D" id="3.30.560.10">
    <property type="entry name" value="Glucose Oxidase, domain 3"/>
    <property type="match status" value="1"/>
</dbReference>
<dbReference type="PANTHER" id="PTHR11081:SF75">
    <property type="entry name" value="ENDONUCLEASE, PUTATIVE (AFU_ORTHOLOGUE AFUA_3G13260)-RELATED"/>
    <property type="match status" value="1"/>
</dbReference>
<organism evidence="2 3">
    <name type="scientific">Armillaria luteobubalina</name>
    <dbReference type="NCBI Taxonomy" id="153913"/>
    <lineage>
        <taxon>Eukaryota</taxon>
        <taxon>Fungi</taxon>
        <taxon>Dikarya</taxon>
        <taxon>Basidiomycota</taxon>
        <taxon>Agaricomycotina</taxon>
        <taxon>Agaricomycetes</taxon>
        <taxon>Agaricomycetidae</taxon>
        <taxon>Agaricales</taxon>
        <taxon>Marasmiineae</taxon>
        <taxon>Physalacriaceae</taxon>
        <taxon>Armillaria</taxon>
    </lineage>
</organism>
<evidence type="ECO:0000313" key="2">
    <source>
        <dbReference type="EMBL" id="KAK0473811.1"/>
    </source>
</evidence>
<name>A0AA39NXZ8_9AGAR</name>
<comment type="caution">
    <text evidence="2">The sequence shown here is derived from an EMBL/GenBank/DDBJ whole genome shotgun (WGS) entry which is preliminary data.</text>
</comment>
<dbReference type="PANTHER" id="PTHR11081">
    <property type="entry name" value="FLAP ENDONUCLEASE FAMILY MEMBER"/>
    <property type="match status" value="1"/>
</dbReference>
<dbReference type="Gene3D" id="3.50.50.60">
    <property type="entry name" value="FAD/NAD(P)-binding domain"/>
    <property type="match status" value="1"/>
</dbReference>
<dbReference type="Gene3D" id="3.40.50.1010">
    <property type="entry name" value="5'-nuclease"/>
    <property type="match status" value="2"/>
</dbReference>
<dbReference type="Proteomes" id="UP001175228">
    <property type="component" value="Unassembled WGS sequence"/>
</dbReference>
<dbReference type="InterPro" id="IPR029060">
    <property type="entry name" value="PIN-like_dom_sf"/>
</dbReference>
<dbReference type="InterPro" id="IPR036188">
    <property type="entry name" value="FAD/NAD-bd_sf"/>
</dbReference>
<proteinExistence type="predicted"/>